<dbReference type="PANTHER" id="PTHR43228">
    <property type="entry name" value="TWO-COMPONENT RESPONSE REGULATOR"/>
    <property type="match status" value="1"/>
</dbReference>
<dbReference type="GO" id="GO:0000160">
    <property type="term" value="P:phosphorelay signal transduction system"/>
    <property type="evidence" value="ECO:0007669"/>
    <property type="project" value="InterPro"/>
</dbReference>
<dbReference type="Gene3D" id="3.40.50.2300">
    <property type="match status" value="1"/>
</dbReference>
<accession>A0A7S7RR30</accession>
<name>A0A7S7RR30_9BACT</name>
<dbReference type="PROSITE" id="PS50110">
    <property type="entry name" value="RESPONSE_REGULATORY"/>
    <property type="match status" value="1"/>
</dbReference>
<dbReference type="InterPro" id="IPR001789">
    <property type="entry name" value="Sig_transdc_resp-reg_receiver"/>
</dbReference>
<protein>
    <submittedName>
        <fullName evidence="3">Response regulator</fullName>
    </submittedName>
</protein>
<evidence type="ECO:0000313" key="3">
    <source>
        <dbReference type="EMBL" id="QOY55301.1"/>
    </source>
</evidence>
<organism evidence="3 4">
    <name type="scientific">Candidatus Sulfurimonas marisnigri</name>
    <dbReference type="NCBI Taxonomy" id="2740405"/>
    <lineage>
        <taxon>Bacteria</taxon>
        <taxon>Pseudomonadati</taxon>
        <taxon>Campylobacterota</taxon>
        <taxon>Epsilonproteobacteria</taxon>
        <taxon>Campylobacterales</taxon>
        <taxon>Sulfurimonadaceae</taxon>
        <taxon>Sulfurimonas</taxon>
    </lineage>
</organism>
<dbReference type="EMBL" id="CP054493">
    <property type="protein sequence ID" value="QOY55301.1"/>
    <property type="molecule type" value="Genomic_DNA"/>
</dbReference>
<evidence type="ECO:0000256" key="1">
    <source>
        <dbReference type="PROSITE-ProRule" id="PRU00169"/>
    </source>
</evidence>
<dbReference type="PANTHER" id="PTHR43228:SF1">
    <property type="entry name" value="TWO-COMPONENT RESPONSE REGULATOR ARR22"/>
    <property type="match status" value="1"/>
</dbReference>
<dbReference type="CDD" id="cd00156">
    <property type="entry name" value="REC"/>
    <property type="match status" value="1"/>
</dbReference>
<dbReference type="AlphaFoldDB" id="A0A7S7RR30"/>
<feature type="domain" description="Response regulatory" evidence="2">
    <location>
        <begin position="76"/>
        <end position="188"/>
    </location>
</feature>
<feature type="modified residue" description="4-aspartylphosphate" evidence="1">
    <location>
        <position position="126"/>
    </location>
</feature>
<gene>
    <name evidence="3" type="ORF">HUE87_03425</name>
</gene>
<dbReference type="Proteomes" id="UP000593836">
    <property type="component" value="Chromosome"/>
</dbReference>
<dbReference type="RefSeq" id="WP_194367343.1">
    <property type="nucleotide sequence ID" value="NZ_CP054493.1"/>
</dbReference>
<dbReference type="Pfam" id="PF00072">
    <property type="entry name" value="Response_reg"/>
    <property type="match status" value="1"/>
</dbReference>
<evidence type="ECO:0000259" key="2">
    <source>
        <dbReference type="PROSITE" id="PS50110"/>
    </source>
</evidence>
<dbReference type="SUPFAM" id="SSF52172">
    <property type="entry name" value="CheY-like"/>
    <property type="match status" value="1"/>
</dbReference>
<dbReference type="InterPro" id="IPR052048">
    <property type="entry name" value="ST_Response_Regulator"/>
</dbReference>
<reference evidence="3 4" key="1">
    <citation type="submission" date="2020-05" db="EMBL/GenBank/DDBJ databases">
        <title>Sulfurimonas marisnigri, sp. nov., and Sulfurimonas baltica, sp. nov., manganese oxide reducing chemolithoautotrophs of the class Epsilonproteobacteria isolated from the pelagic redoxclines of the Black and Baltic Seas and emended description of the genus Sulfurimonas.</title>
        <authorList>
            <person name="Henkel J.V."/>
            <person name="Laudan C."/>
            <person name="Werner J."/>
            <person name="Neu T."/>
            <person name="Plewe S."/>
            <person name="Sproer C."/>
            <person name="Bunk B."/>
            <person name="Schulz-Vogt H.N."/>
        </authorList>
    </citation>
    <scope>NUCLEOTIDE SEQUENCE [LARGE SCALE GENOMIC DNA]</scope>
    <source>
        <strain evidence="3 4">SoZ1</strain>
    </source>
</reference>
<dbReference type="KEGG" id="smas:HUE87_03425"/>
<dbReference type="InterPro" id="IPR011006">
    <property type="entry name" value="CheY-like_superfamily"/>
</dbReference>
<keyword evidence="1" id="KW-0597">Phosphoprotein</keyword>
<keyword evidence="4" id="KW-1185">Reference proteome</keyword>
<sequence>MDKKIVHEIGNYLHQIISSADSIIKSDEFCDIGERIKKSAYNIDALLTDSSAKKTKVDISKNSTYTLDMNQFCGLNIMIVDDVIENINIMSDIFQTLSCNIKSATSGEDALDIFNNGFKPDIVCMDIVMPGMDGTSTTKELRLLGCSAYFIAVSALKNQPNTITSTFDCWLPKPFTSEHIMGALLGYNTRDIKDTKEDNYKLEADISSEVKNELLRLAKVGAYSELDRLISTLENSRTKTFLSSSLRRVDFTSIIKSIVSP</sequence>
<proteinExistence type="predicted"/>
<evidence type="ECO:0000313" key="4">
    <source>
        <dbReference type="Proteomes" id="UP000593836"/>
    </source>
</evidence>
<dbReference type="SMART" id="SM00448">
    <property type="entry name" value="REC"/>
    <property type="match status" value="1"/>
</dbReference>